<keyword evidence="1" id="KW-1133">Transmembrane helix</keyword>
<dbReference type="KEGG" id="prel:PRELSG_1236300"/>
<evidence type="ECO:0000313" key="2">
    <source>
        <dbReference type="EMBL" id="CRH01478.1"/>
    </source>
</evidence>
<dbReference type="RefSeq" id="XP_028534478.1">
    <property type="nucleotide sequence ID" value="XM_028678161.1"/>
</dbReference>
<evidence type="ECO:0000256" key="1">
    <source>
        <dbReference type="SAM" id="Phobius"/>
    </source>
</evidence>
<dbReference type="Proteomes" id="UP000220158">
    <property type="component" value="Chromosome 12"/>
</dbReference>
<sequence length="187" mass="22036">MNDILCEDSKIKFKNIVSIYTIRMYINGFIIGYVFRKEIHKKFYIHKNDNIIFSYVKKNINAKKSTQKFKNSFYLAKYKLYNTRLNNKLNFNNNSSKIFCKFPSFNILLKIKNNIQISNFLASRLSFWTCVCTLCYCELNKNLDNSIISSTLSGIFASSISKVIFRERKKILIPTWLGCVISYIIFN</sequence>
<keyword evidence="1" id="KW-0812">Transmembrane</keyword>
<dbReference type="VEuPathDB" id="PlasmoDB:PRELSG_1236300"/>
<dbReference type="OMA" id="LTCWELN"/>
<gene>
    <name evidence="2" type="ORF">PRELSG_1236300</name>
</gene>
<dbReference type="GeneID" id="39737607"/>
<dbReference type="EMBL" id="LN835307">
    <property type="protein sequence ID" value="CRH01478.1"/>
    <property type="molecule type" value="Genomic_DNA"/>
</dbReference>
<keyword evidence="3" id="KW-1185">Reference proteome</keyword>
<keyword evidence="1" id="KW-0472">Membrane</keyword>
<evidence type="ECO:0000313" key="3">
    <source>
        <dbReference type="Proteomes" id="UP000220158"/>
    </source>
</evidence>
<organism evidence="2 3">
    <name type="scientific">Plasmodium relictum</name>
    <dbReference type="NCBI Taxonomy" id="85471"/>
    <lineage>
        <taxon>Eukaryota</taxon>
        <taxon>Sar</taxon>
        <taxon>Alveolata</taxon>
        <taxon>Apicomplexa</taxon>
        <taxon>Aconoidasida</taxon>
        <taxon>Haemosporida</taxon>
        <taxon>Plasmodiidae</taxon>
        <taxon>Plasmodium</taxon>
        <taxon>Plasmodium (Haemamoeba)</taxon>
    </lineage>
</organism>
<protein>
    <submittedName>
        <fullName evidence="2">Uncharacterized protein</fullName>
    </submittedName>
</protein>
<proteinExistence type="predicted"/>
<dbReference type="OrthoDB" id="370739at2759"/>
<feature type="transmembrane region" description="Helical" evidence="1">
    <location>
        <begin position="17"/>
        <end position="35"/>
    </location>
</feature>
<accession>A0A1J1HA24</accession>
<name>A0A1J1HA24_PLARL</name>
<dbReference type="AlphaFoldDB" id="A0A1J1HA24"/>
<reference evidence="2 3" key="1">
    <citation type="submission" date="2015-04" db="EMBL/GenBank/DDBJ databases">
        <authorList>
            <consortium name="Pathogen Informatics"/>
        </authorList>
    </citation>
    <scope>NUCLEOTIDE SEQUENCE [LARGE SCALE GENOMIC DNA]</scope>
    <source>
        <strain evidence="2 3">SGS1</strain>
    </source>
</reference>